<keyword evidence="1" id="KW-0808">Transferase</keyword>
<dbReference type="CDD" id="cd03801">
    <property type="entry name" value="GT4_PimA-like"/>
    <property type="match status" value="1"/>
</dbReference>
<dbReference type="Gene3D" id="3.40.50.2000">
    <property type="entry name" value="Glycogen Phosphorylase B"/>
    <property type="match status" value="2"/>
</dbReference>
<proteinExistence type="predicted"/>
<accession>A0A1M7SQE3</accession>
<dbReference type="PANTHER" id="PTHR12526:SF600">
    <property type="entry name" value="GLYCOSYL TRANSFERASE GROUP 1"/>
    <property type="match status" value="1"/>
</dbReference>
<evidence type="ECO:0000313" key="1">
    <source>
        <dbReference type="EMBL" id="SHN60620.1"/>
    </source>
</evidence>
<gene>
    <name evidence="1" type="ORF">SAMN05444170_0020</name>
</gene>
<sequence>MKLLFVTPYVPNPPTFGGQRRIHGLMRALSKRHALSLLALHNPIDPIDEWRERTRGFYPDTELFVQPAFGLQARAKRTAQLRSLFDVRSWDAISHRNEALVSRLRERLTREMWDAVVVEFAQMAVNLTELPHGVPCVVDEHNVEYDLQRRSATSSANPLRRTFLEANWRKLRREETAVWRSFDGVSVTSPRDLSIVQIHAPRARCVLSPNGVDLDEFTPPPGAPAPDTVIFFGAHNYFPNADGLRFLFAEIWPLVLAARPSVQLRIVGPTPPADIVAMQPPNVTFVGYVTDIVAEVGRAAIAIAPLRIGGGTRLKIVEAMALARPVVATSIGAEGIEVQHDRDLLLADAPRDFADAMLRLLAQPSEAAAMGLRGRRLVEKAYSWDSSAARLEHLLEELVEWRRTIRAGAGQVDQAVR</sequence>
<dbReference type="Pfam" id="PF13692">
    <property type="entry name" value="Glyco_trans_1_4"/>
    <property type="match status" value="1"/>
</dbReference>
<dbReference type="AlphaFoldDB" id="A0A1M7SQE3"/>
<keyword evidence="2" id="KW-1185">Reference proteome</keyword>
<dbReference type="RefSeq" id="WP_083587374.1">
    <property type="nucleotide sequence ID" value="NZ_LT670849.1"/>
</dbReference>
<dbReference type="Proteomes" id="UP000184096">
    <property type="component" value="Chromosome I"/>
</dbReference>
<dbReference type="SUPFAM" id="SSF53756">
    <property type="entry name" value="UDP-Glycosyltransferase/glycogen phosphorylase"/>
    <property type="match status" value="1"/>
</dbReference>
<dbReference type="PANTHER" id="PTHR12526">
    <property type="entry name" value="GLYCOSYLTRANSFERASE"/>
    <property type="match status" value="1"/>
</dbReference>
<organism evidence="1 2">
    <name type="scientific">Bradyrhizobium erythrophlei</name>
    <dbReference type="NCBI Taxonomy" id="1437360"/>
    <lineage>
        <taxon>Bacteria</taxon>
        <taxon>Pseudomonadati</taxon>
        <taxon>Pseudomonadota</taxon>
        <taxon>Alphaproteobacteria</taxon>
        <taxon>Hyphomicrobiales</taxon>
        <taxon>Nitrobacteraceae</taxon>
        <taxon>Bradyrhizobium</taxon>
    </lineage>
</organism>
<dbReference type="EMBL" id="LT670849">
    <property type="protein sequence ID" value="SHN60620.1"/>
    <property type="molecule type" value="Genomic_DNA"/>
</dbReference>
<dbReference type="GO" id="GO:0016757">
    <property type="term" value="F:glycosyltransferase activity"/>
    <property type="evidence" value="ECO:0007669"/>
    <property type="project" value="TreeGrafter"/>
</dbReference>
<protein>
    <submittedName>
        <fullName evidence="1">Glycosyltransferase involved in cell wall bisynthesis</fullName>
    </submittedName>
</protein>
<name>A0A1M7SQE3_9BRAD</name>
<dbReference type="OrthoDB" id="9807209at2"/>
<evidence type="ECO:0000313" key="2">
    <source>
        <dbReference type="Proteomes" id="UP000184096"/>
    </source>
</evidence>
<reference evidence="2" key="1">
    <citation type="submission" date="2016-11" db="EMBL/GenBank/DDBJ databases">
        <authorList>
            <person name="Varghese N."/>
            <person name="Submissions S."/>
        </authorList>
    </citation>
    <scope>NUCLEOTIDE SEQUENCE [LARGE SCALE GENOMIC DNA]</scope>
    <source>
        <strain evidence="2">GAS401</strain>
    </source>
</reference>